<dbReference type="InParanoid" id="C1EE94"/>
<dbReference type="PROSITE" id="PS00972">
    <property type="entry name" value="USP_1"/>
    <property type="match status" value="1"/>
</dbReference>
<comment type="catalytic activity">
    <reaction evidence="1">
        <text>Thiol-dependent hydrolysis of ester, thioester, amide, peptide and isopeptide bonds formed by the C-terminal Gly of ubiquitin (a 76-residue protein attached to proteins as an intracellular targeting signal).</text>
        <dbReference type="EC" id="3.4.19.12"/>
    </reaction>
</comment>
<dbReference type="PANTHER" id="PTHR24006">
    <property type="entry name" value="UBIQUITIN CARBOXYL-TERMINAL HYDROLASE"/>
    <property type="match status" value="1"/>
</dbReference>
<dbReference type="GO" id="GO:0016579">
    <property type="term" value="P:protein deubiquitination"/>
    <property type="evidence" value="ECO:0007669"/>
    <property type="project" value="InterPro"/>
</dbReference>
<proteinExistence type="inferred from homology"/>
<evidence type="ECO:0000256" key="2">
    <source>
        <dbReference type="ARBA" id="ARBA00009085"/>
    </source>
</evidence>
<dbReference type="CDD" id="cd02663">
    <property type="entry name" value="Peptidase_C19G"/>
    <property type="match status" value="1"/>
</dbReference>
<dbReference type="STRING" id="296587.C1EE94"/>
<organism evidence="8 9">
    <name type="scientific">Micromonas commoda (strain RCC299 / NOUM17 / CCMP2709)</name>
    <name type="common">Picoplanktonic green alga</name>
    <dbReference type="NCBI Taxonomy" id="296587"/>
    <lineage>
        <taxon>Eukaryota</taxon>
        <taxon>Viridiplantae</taxon>
        <taxon>Chlorophyta</taxon>
        <taxon>Mamiellophyceae</taxon>
        <taxon>Mamiellales</taxon>
        <taxon>Mamiellaceae</taxon>
        <taxon>Micromonas</taxon>
    </lineage>
</organism>
<dbReference type="GeneID" id="8247662"/>
<reference evidence="8 9" key="1">
    <citation type="journal article" date="2009" name="Science">
        <title>Green evolution and dynamic adaptations revealed by genomes of the marine picoeukaryotes Micromonas.</title>
        <authorList>
            <person name="Worden A.Z."/>
            <person name="Lee J.H."/>
            <person name="Mock T."/>
            <person name="Rouze P."/>
            <person name="Simmons M.P."/>
            <person name="Aerts A.L."/>
            <person name="Allen A.E."/>
            <person name="Cuvelier M.L."/>
            <person name="Derelle E."/>
            <person name="Everett M.V."/>
            <person name="Foulon E."/>
            <person name="Grimwood J."/>
            <person name="Gundlach H."/>
            <person name="Henrissat B."/>
            <person name="Napoli C."/>
            <person name="McDonald S.M."/>
            <person name="Parker M.S."/>
            <person name="Rombauts S."/>
            <person name="Salamov A."/>
            <person name="Von Dassow P."/>
            <person name="Badger J.H."/>
            <person name="Coutinho P.M."/>
            <person name="Demir E."/>
            <person name="Dubchak I."/>
            <person name="Gentemann C."/>
            <person name="Eikrem W."/>
            <person name="Gready J.E."/>
            <person name="John U."/>
            <person name="Lanier W."/>
            <person name="Lindquist E.A."/>
            <person name="Lucas S."/>
            <person name="Mayer K.F."/>
            <person name="Moreau H."/>
            <person name="Not F."/>
            <person name="Otillar R."/>
            <person name="Panaud O."/>
            <person name="Pangilinan J."/>
            <person name="Paulsen I."/>
            <person name="Piegu B."/>
            <person name="Poliakov A."/>
            <person name="Robbens S."/>
            <person name="Schmutz J."/>
            <person name="Toulza E."/>
            <person name="Wyss T."/>
            <person name="Zelensky A."/>
            <person name="Zhou K."/>
            <person name="Armbrust E.V."/>
            <person name="Bhattacharya D."/>
            <person name="Goodenough U.W."/>
            <person name="Van de Peer Y."/>
            <person name="Grigoriev I.V."/>
        </authorList>
    </citation>
    <scope>NUCLEOTIDE SEQUENCE [LARGE SCALE GENOMIC DNA]</scope>
    <source>
        <strain evidence="9">RCC299 / NOUM17</strain>
    </source>
</reference>
<dbReference type="InterPro" id="IPR001394">
    <property type="entry name" value="Peptidase_C19_UCH"/>
</dbReference>
<evidence type="ECO:0000313" key="9">
    <source>
        <dbReference type="Proteomes" id="UP000002009"/>
    </source>
</evidence>
<dbReference type="Gene3D" id="3.90.70.10">
    <property type="entry name" value="Cysteine proteinases"/>
    <property type="match status" value="1"/>
</dbReference>
<dbReference type="OMA" id="CEECAEY"/>
<dbReference type="GO" id="GO:0004843">
    <property type="term" value="F:cysteine-type deubiquitinase activity"/>
    <property type="evidence" value="ECO:0007669"/>
    <property type="project" value="UniProtKB-EC"/>
</dbReference>
<dbReference type="PROSITE" id="PS00973">
    <property type="entry name" value="USP_2"/>
    <property type="match status" value="1"/>
</dbReference>
<dbReference type="GO" id="GO:0005829">
    <property type="term" value="C:cytosol"/>
    <property type="evidence" value="ECO:0007669"/>
    <property type="project" value="TreeGrafter"/>
</dbReference>
<feature type="region of interest" description="Disordered" evidence="6">
    <location>
        <begin position="353"/>
        <end position="376"/>
    </location>
</feature>
<dbReference type="KEGG" id="mis:MICPUN_62544"/>
<dbReference type="Proteomes" id="UP000002009">
    <property type="component" value="Chromosome 11"/>
</dbReference>
<keyword evidence="5" id="KW-0378">Hydrolase</keyword>
<dbReference type="InterPro" id="IPR050164">
    <property type="entry name" value="Peptidase_C19"/>
</dbReference>
<evidence type="ECO:0000313" key="8">
    <source>
        <dbReference type="EMBL" id="ACO66194.1"/>
    </source>
</evidence>
<dbReference type="InterPro" id="IPR018200">
    <property type="entry name" value="USP_CS"/>
</dbReference>
<evidence type="ECO:0000256" key="1">
    <source>
        <dbReference type="ARBA" id="ARBA00000707"/>
    </source>
</evidence>
<dbReference type="InterPro" id="IPR038765">
    <property type="entry name" value="Papain-like_cys_pep_sf"/>
</dbReference>
<evidence type="ECO:0000259" key="7">
    <source>
        <dbReference type="PROSITE" id="PS50235"/>
    </source>
</evidence>
<dbReference type="GO" id="GO:0005634">
    <property type="term" value="C:nucleus"/>
    <property type="evidence" value="ECO:0007669"/>
    <property type="project" value="TreeGrafter"/>
</dbReference>
<dbReference type="EC" id="3.4.19.12" evidence="3"/>
<protein>
    <recommendedName>
        <fullName evidence="3">ubiquitinyl hydrolase 1</fullName>
        <ecNumber evidence="3">3.4.19.12</ecNumber>
    </recommendedName>
</protein>
<dbReference type="PROSITE" id="PS50235">
    <property type="entry name" value="USP_3"/>
    <property type="match status" value="1"/>
</dbReference>
<comment type="similarity">
    <text evidence="2">Belongs to the peptidase C19 family.</text>
</comment>
<keyword evidence="9" id="KW-1185">Reference proteome</keyword>
<name>C1EE94_MICCC</name>
<feature type="compositionally biased region" description="Gly residues" evidence="6">
    <location>
        <begin position="353"/>
        <end position="365"/>
    </location>
</feature>
<keyword evidence="4" id="KW-0645">Protease</keyword>
<evidence type="ECO:0000256" key="3">
    <source>
        <dbReference type="ARBA" id="ARBA00012759"/>
    </source>
</evidence>
<sequence length="376" mass="42089">MGNGSTKLDKALLADTDGERYYGLENFGNTCYANSVLQALYFCKPFRHAILEYHESLPKDHDESLLTALGDLFASISNQKKRTGVLAPKKFIERLKKDNVIFNSYMHQDAHEFFNFVVNECCEVLVKQHRREHPTPDGEETKPVKTWIHDIFEGGLTNQTQCLWCENVTSRHEAFMDLSLDIEQNASVSACLKQFSSNELLASQDKFQCDACGGLQEAHKRMLVKSSPKVLALHLKRFKYLESLGRHAKLMHRVVFPSELKIPNMTEDADGQDAAYQLFAVVVHVGSGPNHGHYVCLVKSHGQWLTYDDDTVELMDDDAMNNFFGSTQEHSGGNTEHGYILFYERVDGAEWSGSGGGEGSRGARGGLSEALATAQQ</sequence>
<dbReference type="OrthoDB" id="27652at2759"/>
<feature type="domain" description="USP" evidence="7">
    <location>
        <begin position="22"/>
        <end position="346"/>
    </location>
</feature>
<dbReference type="AlphaFoldDB" id="C1EE94"/>
<gene>
    <name evidence="8" type="ORF">MICPUN_62544</name>
</gene>
<dbReference type="Pfam" id="PF00443">
    <property type="entry name" value="UCH"/>
    <property type="match status" value="1"/>
</dbReference>
<accession>C1EE94</accession>
<evidence type="ECO:0000256" key="5">
    <source>
        <dbReference type="ARBA" id="ARBA00022801"/>
    </source>
</evidence>
<dbReference type="RefSeq" id="XP_002504936.1">
    <property type="nucleotide sequence ID" value="XM_002504890.1"/>
</dbReference>
<evidence type="ECO:0000256" key="4">
    <source>
        <dbReference type="ARBA" id="ARBA00022670"/>
    </source>
</evidence>
<dbReference type="GO" id="GO:0006508">
    <property type="term" value="P:proteolysis"/>
    <property type="evidence" value="ECO:0007669"/>
    <property type="project" value="UniProtKB-KW"/>
</dbReference>
<dbReference type="EMBL" id="CP001330">
    <property type="protein sequence ID" value="ACO66194.1"/>
    <property type="molecule type" value="Genomic_DNA"/>
</dbReference>
<evidence type="ECO:0000256" key="6">
    <source>
        <dbReference type="SAM" id="MobiDB-lite"/>
    </source>
</evidence>
<dbReference type="eggNOG" id="KOG1864">
    <property type="taxonomic scope" value="Eukaryota"/>
</dbReference>
<dbReference type="InterPro" id="IPR028889">
    <property type="entry name" value="USP"/>
</dbReference>
<dbReference type="PANTHER" id="PTHR24006:SF733">
    <property type="entry name" value="RE52890P"/>
    <property type="match status" value="1"/>
</dbReference>
<dbReference type="FunCoup" id="C1EE94">
    <property type="interactions" value="1793"/>
</dbReference>
<dbReference type="SUPFAM" id="SSF54001">
    <property type="entry name" value="Cysteine proteinases"/>
    <property type="match status" value="1"/>
</dbReference>